<protein>
    <recommendedName>
        <fullName evidence="1">HTH-like domain-containing protein</fullName>
    </recommendedName>
</protein>
<dbReference type="Proteomes" id="UP001236800">
    <property type="component" value="Chromosome"/>
</dbReference>
<dbReference type="RefSeq" id="WP_259579033.1">
    <property type="nucleotide sequence ID" value="NZ_CP132914.1"/>
</dbReference>
<dbReference type="KEGG" id="sog:RA178_10340"/>
<accession>A0AA50KIB5</accession>
<proteinExistence type="predicted"/>
<organism evidence="2">
    <name type="scientific">Shewanella oncorhynchi</name>
    <dbReference type="NCBI Taxonomy" id="2726434"/>
    <lineage>
        <taxon>Bacteria</taxon>
        <taxon>Pseudomonadati</taxon>
        <taxon>Pseudomonadota</taxon>
        <taxon>Gammaproteobacteria</taxon>
        <taxon>Alteromonadales</taxon>
        <taxon>Shewanellaceae</taxon>
        <taxon>Shewanella</taxon>
    </lineage>
</organism>
<dbReference type="GeneID" id="301339585"/>
<dbReference type="EMBL" id="CP132914">
    <property type="protein sequence ID" value="WMB74971.1"/>
    <property type="molecule type" value="Genomic_DNA"/>
</dbReference>
<evidence type="ECO:0000313" key="2">
    <source>
        <dbReference type="EMBL" id="WMB74971.1"/>
    </source>
</evidence>
<evidence type="ECO:0000259" key="1">
    <source>
        <dbReference type="Pfam" id="PF24718"/>
    </source>
</evidence>
<gene>
    <name evidence="2" type="ORF">RA178_10340</name>
</gene>
<dbReference type="InterPro" id="IPR056975">
    <property type="entry name" value="HTH_73"/>
</dbReference>
<sequence>MNQQELLNYIRDEVAKAALEKNKDGVNMYLVVKYADQLKDINPIEFSLAIGRNESYKTEFAKGLKLAQIIKERGL</sequence>
<dbReference type="AlphaFoldDB" id="A0AA50KIB5"/>
<feature type="domain" description="HTH-like" evidence="1">
    <location>
        <begin position="3"/>
        <end position="71"/>
    </location>
</feature>
<reference evidence="2" key="1">
    <citation type="submission" date="2023-08" db="EMBL/GenBank/DDBJ databases">
        <title>Complete genome sequence of Shewanella oncorhynchi Z-P2, a siderophore putrebactin-producing bacterium.</title>
        <authorList>
            <person name="Zhang Y."/>
        </authorList>
    </citation>
    <scope>NUCLEOTIDE SEQUENCE</scope>
    <source>
        <strain evidence="2">Z-P2</strain>
    </source>
</reference>
<dbReference type="Pfam" id="PF24718">
    <property type="entry name" value="HTH_73"/>
    <property type="match status" value="1"/>
</dbReference>
<name>A0AA50KIB5_9GAMM</name>